<dbReference type="PANTHER" id="PTHR33867">
    <property type="entry name" value="RIBOSOME MATURATION FACTOR RIMP"/>
    <property type="match status" value="1"/>
</dbReference>
<evidence type="ECO:0000256" key="1">
    <source>
        <dbReference type="ARBA" id="ARBA00022490"/>
    </source>
</evidence>
<dbReference type="RefSeq" id="WP_346820705.1">
    <property type="nucleotide sequence ID" value="NZ_JBDKWZ010000004.1"/>
</dbReference>
<dbReference type="Proteomes" id="UP001403385">
    <property type="component" value="Unassembled WGS sequence"/>
</dbReference>
<proteinExistence type="inferred from homology"/>
<accession>A0AAW9S9A8</accession>
<organism evidence="6 7">
    <name type="scientific">Rapidithrix thailandica</name>
    <dbReference type="NCBI Taxonomy" id="413964"/>
    <lineage>
        <taxon>Bacteria</taxon>
        <taxon>Pseudomonadati</taxon>
        <taxon>Bacteroidota</taxon>
        <taxon>Cytophagia</taxon>
        <taxon>Cytophagales</taxon>
        <taxon>Flammeovirgaceae</taxon>
        <taxon>Rapidithrix</taxon>
    </lineage>
</organism>
<keyword evidence="1 3" id="KW-0963">Cytoplasm</keyword>
<evidence type="ECO:0000313" key="6">
    <source>
        <dbReference type="EMBL" id="MEN7547923.1"/>
    </source>
</evidence>
<comment type="function">
    <text evidence="3">Required for maturation of 30S ribosomal subunits.</text>
</comment>
<dbReference type="SUPFAM" id="SSF75420">
    <property type="entry name" value="YhbC-like, N-terminal domain"/>
    <property type="match status" value="1"/>
</dbReference>
<comment type="similarity">
    <text evidence="3">Belongs to the RimP family.</text>
</comment>
<keyword evidence="7" id="KW-1185">Reference proteome</keyword>
<protein>
    <recommendedName>
        <fullName evidence="3">Ribosome maturation factor RimP</fullName>
    </recommendedName>
</protein>
<dbReference type="Pfam" id="PF17384">
    <property type="entry name" value="DUF150_C"/>
    <property type="match status" value="1"/>
</dbReference>
<evidence type="ECO:0000256" key="2">
    <source>
        <dbReference type="ARBA" id="ARBA00022517"/>
    </source>
</evidence>
<feature type="domain" description="Ribosome maturation factor RimP N-terminal" evidence="4">
    <location>
        <begin position="10"/>
        <end position="82"/>
    </location>
</feature>
<dbReference type="GO" id="GO:0005829">
    <property type="term" value="C:cytosol"/>
    <property type="evidence" value="ECO:0007669"/>
    <property type="project" value="TreeGrafter"/>
</dbReference>
<dbReference type="InterPro" id="IPR035956">
    <property type="entry name" value="RimP_N_sf"/>
</dbReference>
<keyword evidence="2 3" id="KW-0690">Ribosome biogenesis</keyword>
<dbReference type="PANTHER" id="PTHR33867:SF1">
    <property type="entry name" value="RIBOSOME MATURATION FACTOR RIMP"/>
    <property type="match status" value="1"/>
</dbReference>
<reference evidence="6 7" key="1">
    <citation type="submission" date="2024-04" db="EMBL/GenBank/DDBJ databases">
        <title>Novel genus in family Flammeovirgaceae.</title>
        <authorList>
            <person name="Nguyen T.H."/>
            <person name="Vuong T.Q."/>
            <person name="Le H."/>
            <person name="Kim S.-G."/>
        </authorList>
    </citation>
    <scope>NUCLEOTIDE SEQUENCE [LARGE SCALE GENOMIC DNA]</scope>
    <source>
        <strain evidence="6 7">JCM 23209</strain>
    </source>
</reference>
<dbReference type="HAMAP" id="MF_01077">
    <property type="entry name" value="RimP"/>
    <property type="match status" value="1"/>
</dbReference>
<comment type="subcellular location">
    <subcellularLocation>
        <location evidence="3">Cytoplasm</location>
    </subcellularLocation>
</comment>
<dbReference type="GO" id="GO:0000028">
    <property type="term" value="P:ribosomal small subunit assembly"/>
    <property type="evidence" value="ECO:0007669"/>
    <property type="project" value="TreeGrafter"/>
</dbReference>
<dbReference type="GO" id="GO:0006412">
    <property type="term" value="P:translation"/>
    <property type="evidence" value="ECO:0007669"/>
    <property type="project" value="TreeGrafter"/>
</dbReference>
<dbReference type="InterPro" id="IPR003728">
    <property type="entry name" value="Ribosome_maturation_RimP"/>
</dbReference>
<comment type="caution">
    <text evidence="6">The sequence shown here is derived from an EMBL/GenBank/DDBJ whole genome shotgun (WGS) entry which is preliminary data.</text>
</comment>
<dbReference type="AlphaFoldDB" id="A0AAW9S9A8"/>
<dbReference type="EMBL" id="JBDKWZ010000004">
    <property type="protein sequence ID" value="MEN7547923.1"/>
    <property type="molecule type" value="Genomic_DNA"/>
</dbReference>
<name>A0AAW9S9A8_9BACT</name>
<dbReference type="InterPro" id="IPR028998">
    <property type="entry name" value="RimP_C"/>
</dbReference>
<evidence type="ECO:0000313" key="7">
    <source>
        <dbReference type="Proteomes" id="UP001403385"/>
    </source>
</evidence>
<dbReference type="Gene3D" id="3.30.300.70">
    <property type="entry name" value="RimP-like superfamily, N-terminal"/>
    <property type="match status" value="1"/>
</dbReference>
<feature type="domain" description="Ribosome maturation factor RimP C-terminal" evidence="5">
    <location>
        <begin position="85"/>
        <end position="156"/>
    </location>
</feature>
<evidence type="ECO:0000259" key="4">
    <source>
        <dbReference type="Pfam" id="PF02576"/>
    </source>
</evidence>
<dbReference type="Pfam" id="PF02576">
    <property type="entry name" value="RimP_N"/>
    <property type="match status" value="1"/>
</dbReference>
<gene>
    <name evidence="3" type="primary">rimP</name>
    <name evidence="6" type="ORF">AAG747_08385</name>
</gene>
<dbReference type="InterPro" id="IPR028989">
    <property type="entry name" value="RimP_N"/>
</dbReference>
<evidence type="ECO:0000256" key="3">
    <source>
        <dbReference type="HAMAP-Rule" id="MF_01077"/>
    </source>
</evidence>
<sequence length="157" mass="17645">MSLENTIIELIEKHLPDDSLFLVDMQIKPTPRGKKILVTIDGDKGVTINQCAELSRKVGFELEEGDIMKSAYNLEISSPGIDQPLQLTRQYHSNVGRKVEVLLTDGQKKTGTLTAVNELGIDLDEEVKEKKKKKVEIVPVQILFENIDKTKVLISFK</sequence>
<evidence type="ECO:0000259" key="5">
    <source>
        <dbReference type="Pfam" id="PF17384"/>
    </source>
</evidence>